<feature type="non-terminal residue" evidence="2">
    <location>
        <position position="1"/>
    </location>
</feature>
<dbReference type="OrthoDB" id="2224262at2759"/>
<proteinExistence type="predicted"/>
<dbReference type="STRING" id="1344418.A0A1D2VJS7"/>
<dbReference type="GO" id="GO:0055085">
    <property type="term" value="P:transmembrane transport"/>
    <property type="evidence" value="ECO:0007669"/>
    <property type="project" value="InterPro"/>
</dbReference>
<feature type="transmembrane region" description="Helical" evidence="1">
    <location>
        <begin position="283"/>
        <end position="302"/>
    </location>
</feature>
<reference evidence="2" key="1">
    <citation type="journal article" date="2016" name="Proc. Natl. Acad. Sci. U.S.A.">
        <title>Comparative genomics of biotechnologically important yeasts.</title>
        <authorList>
            <person name="Riley R."/>
            <person name="Haridas S."/>
            <person name="Wolfe K.H."/>
            <person name="Lopes M.R."/>
            <person name="Hittinger C.T."/>
            <person name="Goeker M."/>
            <person name="Salamov A.A."/>
            <person name="Wisecaver J.H."/>
            <person name="Long T.M."/>
            <person name="Calvey C.H."/>
            <person name="Aerts A.L."/>
            <person name="Barry K.W."/>
            <person name="Choi C."/>
            <person name="Clum A."/>
            <person name="Coughlan A.Y."/>
            <person name="Deshpande S."/>
            <person name="Douglass A.P."/>
            <person name="Hanson S.J."/>
            <person name="Klenk H.-P."/>
            <person name="LaButti K.M."/>
            <person name="Lapidus A."/>
            <person name="Lindquist E.A."/>
            <person name="Lipzen A.M."/>
            <person name="Meier-Kolthoff J.P."/>
            <person name="Ohm R.A."/>
            <person name="Otillar R.P."/>
            <person name="Pangilinan J.L."/>
            <person name="Peng Y."/>
            <person name="Rokas A."/>
            <person name="Rosa C.A."/>
            <person name="Scheuner C."/>
            <person name="Sibirny A.A."/>
            <person name="Slot J.C."/>
            <person name="Stielow J.B."/>
            <person name="Sun H."/>
            <person name="Kurtzman C.P."/>
            <person name="Blackwell M."/>
            <person name="Grigoriev I.V."/>
            <person name="Jeffries T.W."/>
        </authorList>
    </citation>
    <scope>NUCLEOTIDE SEQUENCE</scope>
    <source>
        <strain evidence="2">DSM 1968</strain>
    </source>
</reference>
<feature type="transmembrane region" description="Helical" evidence="1">
    <location>
        <begin position="249"/>
        <end position="271"/>
    </location>
</feature>
<evidence type="ECO:0000313" key="4">
    <source>
        <dbReference type="Proteomes" id="UP000095038"/>
    </source>
</evidence>
<dbReference type="GeneID" id="30963067"/>
<dbReference type="RefSeq" id="XP_020048147.1">
    <property type="nucleotide sequence ID" value="XM_020189431.1"/>
</dbReference>
<keyword evidence="4" id="KW-1185">Reference proteome</keyword>
<dbReference type="EMBL" id="KV454478">
    <property type="protein sequence ID" value="ODV61842.1"/>
    <property type="molecule type" value="Genomic_DNA"/>
</dbReference>
<evidence type="ECO:0000256" key="1">
    <source>
        <dbReference type="SAM" id="Phobius"/>
    </source>
</evidence>
<feature type="transmembrane region" description="Helical" evidence="1">
    <location>
        <begin position="172"/>
        <end position="191"/>
    </location>
</feature>
<reference evidence="4" key="2">
    <citation type="submission" date="2016-05" db="EMBL/GenBank/DDBJ databases">
        <title>Comparative genomics of biotechnologically important yeasts.</title>
        <authorList>
            <consortium name="DOE Joint Genome Institute"/>
            <person name="Riley R."/>
            <person name="Haridas S."/>
            <person name="Wolfe K.H."/>
            <person name="Lopes M.R."/>
            <person name="Hittinger C.T."/>
            <person name="Goker M."/>
            <person name="Salamov A."/>
            <person name="Wisecaver J."/>
            <person name="Long T.M."/>
            <person name="Aerts A.L."/>
            <person name="Barry K."/>
            <person name="Choi C."/>
            <person name="Clum A."/>
            <person name="Coughlan A.Y."/>
            <person name="Deshpande S."/>
            <person name="Douglass A.P."/>
            <person name="Hanson S.J."/>
            <person name="Klenk H.-P."/>
            <person name="Labutti K."/>
            <person name="Lapidus A."/>
            <person name="Lindquist E."/>
            <person name="Lipzen A."/>
            <person name="Meier-Kolthoff J.P."/>
            <person name="Ohm R.A."/>
            <person name="Otillar R.P."/>
            <person name="Pangilinan J."/>
            <person name="Peng Y."/>
            <person name="Rokas A."/>
            <person name="Rosa C.A."/>
            <person name="Scheuner C."/>
            <person name="Sibirny A.A."/>
            <person name="Slot J.C."/>
            <person name="Stielow J.B."/>
            <person name="Sun H."/>
            <person name="Kurtzman C.P."/>
            <person name="Blackwell M."/>
            <person name="Grigoriev I.V."/>
            <person name="Jeffries T.W."/>
        </authorList>
    </citation>
    <scope>NUCLEOTIDE SEQUENCE [LARGE SCALE GENOMIC DNA]</scope>
    <source>
        <strain evidence="4">DSM 1968</strain>
    </source>
</reference>
<dbReference type="FunCoup" id="A0A1D2VJS7">
    <property type="interactions" value="250"/>
</dbReference>
<dbReference type="InterPro" id="IPR007251">
    <property type="entry name" value="Iron_permease_Fet4"/>
</dbReference>
<evidence type="ECO:0000313" key="3">
    <source>
        <dbReference type="EMBL" id="ODV61842.1"/>
    </source>
</evidence>
<feature type="transmembrane region" description="Helical" evidence="1">
    <location>
        <begin position="17"/>
        <end position="37"/>
    </location>
</feature>
<evidence type="ECO:0000313" key="2">
    <source>
        <dbReference type="EMBL" id="ODV61840.1"/>
    </source>
</evidence>
<feature type="transmembrane region" description="Helical" evidence="1">
    <location>
        <begin position="388"/>
        <end position="408"/>
    </location>
</feature>
<keyword evidence="1" id="KW-0472">Membrane</keyword>
<dbReference type="GeneID" id="30963112"/>
<dbReference type="AlphaFoldDB" id="A0A1D2VJS7"/>
<sequence>TVFARAYDRVTEAAGSVFIFVSTLAIIVMWAILGGVYKAPDNWQIAMQDGSSIQAYISDSLLMRQQQNQSRDLLQLISELRSRGKTYHEVFTKVYNGKLHKMTAEEIAAVEKKVYSEVGDAQVLQSYNWYDQVSNVASKIFGSIYCVTVFWICIFVWVGLGALPHLRFGDKWQLYINTATAVEITLISMFIQNIRKRHILYVHKSIGLVIETDYNIEYKLRTMIGSNKPNKRVSIAPMKVTRGERAIEYYAAIIGTGIGLVISAGVFATWIAIGDRMEWSDDWWLIIGTYTGLVGFIDGFTLRSCYYRCYEHIYEQFKLLEDEDSKLLRYLGVEGTFCTPAPEHRSFNFRVSAIVGRIFSSTKAVGLSVVVVIVLICIASYMKWRTTAQLICNTPTMIIEGFCLLVLLEGHNQNNAQLRVYVHDSLQRKFYLQQYV</sequence>
<name>A0A1D2VJS7_9ASCO</name>
<accession>A0A1D2VJS7</accession>
<gene>
    <name evidence="2" type="ORF">ASCRUDRAFT_16550</name>
    <name evidence="3" type="ORF">ASCRUDRAFT_17296</name>
</gene>
<keyword evidence="1" id="KW-1133">Transmembrane helix</keyword>
<organism evidence="2 4">
    <name type="scientific">Ascoidea rubescens DSM 1968</name>
    <dbReference type="NCBI Taxonomy" id="1344418"/>
    <lineage>
        <taxon>Eukaryota</taxon>
        <taxon>Fungi</taxon>
        <taxon>Dikarya</taxon>
        <taxon>Ascomycota</taxon>
        <taxon>Saccharomycotina</taxon>
        <taxon>Saccharomycetes</taxon>
        <taxon>Ascoideaceae</taxon>
        <taxon>Ascoidea</taxon>
    </lineage>
</organism>
<dbReference type="EMBL" id="KV454478">
    <property type="protein sequence ID" value="ODV61840.1"/>
    <property type="molecule type" value="Genomic_DNA"/>
</dbReference>
<dbReference type="RefSeq" id="XP_020048149.1">
    <property type="nucleotide sequence ID" value="XM_020189476.1"/>
</dbReference>
<feature type="transmembrane region" description="Helical" evidence="1">
    <location>
        <begin position="364"/>
        <end position="382"/>
    </location>
</feature>
<feature type="transmembrane region" description="Helical" evidence="1">
    <location>
        <begin position="140"/>
        <end position="160"/>
    </location>
</feature>
<feature type="non-terminal residue" evidence="2">
    <location>
        <position position="436"/>
    </location>
</feature>
<keyword evidence="1" id="KW-0812">Transmembrane</keyword>
<dbReference type="Pfam" id="PF04120">
    <property type="entry name" value="Iron_permease"/>
    <property type="match status" value="3"/>
</dbReference>
<dbReference type="Proteomes" id="UP000095038">
    <property type="component" value="Unassembled WGS sequence"/>
</dbReference>
<protein>
    <submittedName>
        <fullName evidence="2">Low affinity iron permease</fullName>
    </submittedName>
</protein>